<comment type="caution">
    <text evidence="1">The sequence shown here is derived from an EMBL/GenBank/DDBJ whole genome shotgun (WGS) entry which is preliminary data.</text>
</comment>
<dbReference type="EMBL" id="JASPKY010000456">
    <property type="protein sequence ID" value="KAK9696272.1"/>
    <property type="molecule type" value="Genomic_DNA"/>
</dbReference>
<reference evidence="1 2" key="1">
    <citation type="journal article" date="2024" name="BMC Genomics">
        <title>De novo assembly and annotation of Popillia japonica's genome with initial clues to its potential as an invasive pest.</title>
        <authorList>
            <person name="Cucini C."/>
            <person name="Boschi S."/>
            <person name="Funari R."/>
            <person name="Cardaioli E."/>
            <person name="Iannotti N."/>
            <person name="Marturano G."/>
            <person name="Paoli F."/>
            <person name="Bruttini M."/>
            <person name="Carapelli A."/>
            <person name="Frati F."/>
            <person name="Nardi F."/>
        </authorList>
    </citation>
    <scope>NUCLEOTIDE SEQUENCE [LARGE SCALE GENOMIC DNA]</scope>
    <source>
        <strain evidence="1">DMR45628</strain>
    </source>
</reference>
<name>A0AAW1J026_POPJA</name>
<evidence type="ECO:0000313" key="2">
    <source>
        <dbReference type="Proteomes" id="UP001458880"/>
    </source>
</evidence>
<accession>A0AAW1J026</accession>
<keyword evidence="2" id="KW-1185">Reference proteome</keyword>
<protein>
    <submittedName>
        <fullName evidence="1">Uncharacterized protein</fullName>
    </submittedName>
</protein>
<gene>
    <name evidence="1" type="ORF">QE152_g32007</name>
</gene>
<proteinExistence type="predicted"/>
<dbReference type="Proteomes" id="UP001458880">
    <property type="component" value="Unassembled WGS sequence"/>
</dbReference>
<dbReference type="AlphaFoldDB" id="A0AAW1J026"/>
<evidence type="ECO:0000313" key="1">
    <source>
        <dbReference type="EMBL" id="KAK9696272.1"/>
    </source>
</evidence>
<sequence>MHRRQNCSPVTGIYLFNVGKMIGSFVPFTKYTRLKLQGRIVCTTLKTTGRKAVKGSRIVPFGRRKGTTRTKRTLEQSFITLIGLSERFKDRSRFVKADKYIPHVQDFKNNGMHSRQMKNIADTI</sequence>
<organism evidence="1 2">
    <name type="scientific">Popillia japonica</name>
    <name type="common">Japanese beetle</name>
    <dbReference type="NCBI Taxonomy" id="7064"/>
    <lineage>
        <taxon>Eukaryota</taxon>
        <taxon>Metazoa</taxon>
        <taxon>Ecdysozoa</taxon>
        <taxon>Arthropoda</taxon>
        <taxon>Hexapoda</taxon>
        <taxon>Insecta</taxon>
        <taxon>Pterygota</taxon>
        <taxon>Neoptera</taxon>
        <taxon>Endopterygota</taxon>
        <taxon>Coleoptera</taxon>
        <taxon>Polyphaga</taxon>
        <taxon>Scarabaeiformia</taxon>
        <taxon>Scarabaeidae</taxon>
        <taxon>Rutelinae</taxon>
        <taxon>Popillia</taxon>
    </lineage>
</organism>